<dbReference type="Pfam" id="PF12730">
    <property type="entry name" value="ABC2_membrane_4"/>
    <property type="match status" value="1"/>
</dbReference>
<evidence type="ECO:0000313" key="1">
    <source>
        <dbReference type="EMBL" id="KAA9331658.1"/>
    </source>
</evidence>
<dbReference type="EMBL" id="VTWU01000005">
    <property type="protein sequence ID" value="KAA9331658.1"/>
    <property type="molecule type" value="Genomic_DNA"/>
</dbReference>
<comment type="caution">
    <text evidence="1">The sequence shown here is derived from an EMBL/GenBank/DDBJ whole genome shotgun (WGS) entry which is preliminary data.</text>
</comment>
<dbReference type="RefSeq" id="WP_151079838.1">
    <property type="nucleotide sequence ID" value="NZ_CP047647.1"/>
</dbReference>
<reference evidence="1 2" key="1">
    <citation type="submission" date="2019-09" db="EMBL/GenBank/DDBJ databases">
        <title>Genome sequence of Hymenobacter sp. M3.</title>
        <authorList>
            <person name="Srinivasan S."/>
        </authorList>
    </citation>
    <scope>NUCLEOTIDE SEQUENCE [LARGE SCALE GENOMIC DNA]</scope>
    <source>
        <strain evidence="1 2">M3</strain>
    </source>
</reference>
<name>A0A7L5A429_9BACT</name>
<keyword evidence="2" id="KW-1185">Reference proteome</keyword>
<evidence type="ECO:0000313" key="2">
    <source>
        <dbReference type="Proteomes" id="UP000326380"/>
    </source>
</evidence>
<dbReference type="AlphaFoldDB" id="A0A7L5A429"/>
<sequence>MSTVVLSPSPSFQTPAPATQLRRALSADVLRLKRTPALWLTLASGAFPVALTFLIFYFKGEYLLKPGQDPWPTYLMQSWQTACALLLPLFVVLLTGLVLNVENKAVAWKHVYAQPVGRGAVFGSKLLVLMGLNALAMLAYTVILLGSGLLLGLLRPSLHFQDHAVPLLATVTLLWHTYIATLGILAIQYVASLWWRSFATPVALGMGATIAALTLMRWEHIDWVPYATPLLALQKAASVPKGHALDLALAKAEWLTLGWFGLVLLGGYVLLRYRHEG</sequence>
<gene>
    <name evidence="1" type="ORF">F0P96_15610</name>
</gene>
<dbReference type="CDD" id="cd21809">
    <property type="entry name" value="ABC-2_lan_permease-like"/>
    <property type="match status" value="1"/>
</dbReference>
<proteinExistence type="predicted"/>
<organism evidence="1 2">
    <name type="scientific">Hymenobacter busanensis</name>
    <dbReference type="NCBI Taxonomy" id="2607656"/>
    <lineage>
        <taxon>Bacteria</taxon>
        <taxon>Pseudomonadati</taxon>
        <taxon>Bacteroidota</taxon>
        <taxon>Cytophagia</taxon>
        <taxon>Cytophagales</taxon>
        <taxon>Hymenobacteraceae</taxon>
        <taxon>Hymenobacter</taxon>
    </lineage>
</organism>
<accession>A0A7L5A429</accession>
<dbReference type="Proteomes" id="UP000326380">
    <property type="component" value="Unassembled WGS sequence"/>
</dbReference>
<protein>
    <submittedName>
        <fullName evidence="1">Uncharacterized protein</fullName>
    </submittedName>
</protein>